<dbReference type="AlphaFoldDB" id="A0A392QIM8"/>
<evidence type="ECO:0000313" key="2">
    <source>
        <dbReference type="EMBL" id="MCI23819.1"/>
    </source>
</evidence>
<organism evidence="2 3">
    <name type="scientific">Trifolium medium</name>
    <dbReference type="NCBI Taxonomy" id="97028"/>
    <lineage>
        <taxon>Eukaryota</taxon>
        <taxon>Viridiplantae</taxon>
        <taxon>Streptophyta</taxon>
        <taxon>Embryophyta</taxon>
        <taxon>Tracheophyta</taxon>
        <taxon>Spermatophyta</taxon>
        <taxon>Magnoliopsida</taxon>
        <taxon>eudicotyledons</taxon>
        <taxon>Gunneridae</taxon>
        <taxon>Pentapetalae</taxon>
        <taxon>rosids</taxon>
        <taxon>fabids</taxon>
        <taxon>Fabales</taxon>
        <taxon>Fabaceae</taxon>
        <taxon>Papilionoideae</taxon>
        <taxon>50 kb inversion clade</taxon>
        <taxon>NPAAA clade</taxon>
        <taxon>Hologalegina</taxon>
        <taxon>IRL clade</taxon>
        <taxon>Trifolieae</taxon>
        <taxon>Trifolium</taxon>
    </lineage>
</organism>
<feature type="transmembrane region" description="Helical" evidence="1">
    <location>
        <begin position="78"/>
        <end position="100"/>
    </location>
</feature>
<keyword evidence="1" id="KW-1133">Transmembrane helix</keyword>
<evidence type="ECO:0000313" key="3">
    <source>
        <dbReference type="Proteomes" id="UP000265520"/>
    </source>
</evidence>
<keyword evidence="1" id="KW-0812">Transmembrane</keyword>
<comment type="caution">
    <text evidence="2">The sequence shown here is derived from an EMBL/GenBank/DDBJ whole genome shotgun (WGS) entry which is preliminary data.</text>
</comment>
<name>A0A392QIM8_9FABA</name>
<keyword evidence="1" id="KW-0472">Membrane</keyword>
<dbReference type="Proteomes" id="UP000265520">
    <property type="component" value="Unassembled WGS sequence"/>
</dbReference>
<evidence type="ECO:0000256" key="1">
    <source>
        <dbReference type="SAM" id="Phobius"/>
    </source>
</evidence>
<dbReference type="EMBL" id="LXQA010138063">
    <property type="protein sequence ID" value="MCI23819.1"/>
    <property type="molecule type" value="Genomic_DNA"/>
</dbReference>
<keyword evidence="3" id="KW-1185">Reference proteome</keyword>
<sequence length="116" mass="13274">MADVDKKSVIIGERNRVAIKRLRSAMDKGRNKIAILYGGGHMRDLGRQLREEFDLIPSGVEWITAWSISKRKVNTSSLPFLMTMALLIISSVLVLDLWFWKLFVGTAVNWVSKVRR</sequence>
<proteinExistence type="predicted"/>
<dbReference type="PANTHER" id="PTHR35757:SF1">
    <property type="entry name" value="THERMOSOME SUBUNIT GAMMA"/>
    <property type="match status" value="1"/>
</dbReference>
<feature type="non-terminal residue" evidence="2">
    <location>
        <position position="116"/>
    </location>
</feature>
<reference evidence="2 3" key="1">
    <citation type="journal article" date="2018" name="Front. Plant Sci.">
        <title>Red Clover (Trifolium pratense) and Zigzag Clover (T. medium) - A Picture of Genomic Similarities and Differences.</title>
        <authorList>
            <person name="Dluhosova J."/>
            <person name="Istvanek J."/>
            <person name="Nedelnik J."/>
            <person name="Repkova J."/>
        </authorList>
    </citation>
    <scope>NUCLEOTIDE SEQUENCE [LARGE SCALE GENOMIC DNA]</scope>
    <source>
        <strain evidence="3">cv. 10/8</strain>
        <tissue evidence="2">Leaf</tissue>
    </source>
</reference>
<dbReference type="PANTHER" id="PTHR35757">
    <property type="entry name" value="THERMOSOME SUBUNIT GAMMA"/>
    <property type="match status" value="1"/>
</dbReference>
<accession>A0A392QIM8</accession>
<protein>
    <submittedName>
        <fullName evidence="2">Uncharacterized protein</fullName>
    </submittedName>
</protein>